<name>A0A7W9HGG0_9PSEU</name>
<keyword evidence="3" id="KW-1185">Reference proteome</keyword>
<evidence type="ECO:0000256" key="1">
    <source>
        <dbReference type="SAM" id="MobiDB-lite"/>
    </source>
</evidence>
<dbReference type="Proteomes" id="UP000552097">
    <property type="component" value="Unassembled WGS sequence"/>
</dbReference>
<feature type="compositionally biased region" description="Polar residues" evidence="1">
    <location>
        <begin position="12"/>
        <end position="24"/>
    </location>
</feature>
<feature type="region of interest" description="Disordered" evidence="1">
    <location>
        <begin position="1"/>
        <end position="26"/>
    </location>
</feature>
<reference evidence="2 3" key="1">
    <citation type="submission" date="2020-08" db="EMBL/GenBank/DDBJ databases">
        <title>Sequencing the genomes of 1000 actinobacteria strains.</title>
        <authorList>
            <person name="Klenk H.-P."/>
        </authorList>
    </citation>
    <scope>NUCLEOTIDE SEQUENCE [LARGE SCALE GENOMIC DNA]</scope>
    <source>
        <strain evidence="2 3">DSM 45486</strain>
    </source>
</reference>
<dbReference type="AlphaFoldDB" id="A0A7W9HGG0"/>
<evidence type="ECO:0000313" key="3">
    <source>
        <dbReference type="Proteomes" id="UP000552097"/>
    </source>
</evidence>
<evidence type="ECO:0000313" key="2">
    <source>
        <dbReference type="EMBL" id="MBB5801802.1"/>
    </source>
</evidence>
<comment type="caution">
    <text evidence="2">The sequence shown here is derived from an EMBL/GenBank/DDBJ whole genome shotgun (WGS) entry which is preliminary data.</text>
</comment>
<sequence length="49" mass="5267">MTPSYSPEHGDFTSSDSIAQQIPPTTVDVHRLRGAEVEPVTAHTTTLST</sequence>
<proteinExistence type="predicted"/>
<evidence type="ECO:0008006" key="4">
    <source>
        <dbReference type="Google" id="ProtNLM"/>
    </source>
</evidence>
<protein>
    <recommendedName>
        <fullName evidence="4">FXSXX-COOH protein</fullName>
    </recommendedName>
</protein>
<organism evidence="2 3">
    <name type="scientific">Saccharothrix ecbatanensis</name>
    <dbReference type="NCBI Taxonomy" id="1105145"/>
    <lineage>
        <taxon>Bacteria</taxon>
        <taxon>Bacillati</taxon>
        <taxon>Actinomycetota</taxon>
        <taxon>Actinomycetes</taxon>
        <taxon>Pseudonocardiales</taxon>
        <taxon>Pseudonocardiaceae</taxon>
        <taxon>Saccharothrix</taxon>
    </lineage>
</organism>
<dbReference type="EMBL" id="JACHMO010000001">
    <property type="protein sequence ID" value="MBB5801802.1"/>
    <property type="molecule type" value="Genomic_DNA"/>
</dbReference>
<gene>
    <name evidence="2" type="ORF">F4560_001570</name>
</gene>
<accession>A0A7W9HGG0</accession>